<dbReference type="SUPFAM" id="SSF51735">
    <property type="entry name" value="NAD(P)-binding Rossmann-fold domains"/>
    <property type="match status" value="1"/>
</dbReference>
<dbReference type="PANTHER" id="PTHR43669">
    <property type="entry name" value="5-KETO-D-GLUCONATE 5-REDUCTASE"/>
    <property type="match status" value="1"/>
</dbReference>
<keyword evidence="4" id="KW-1185">Reference proteome</keyword>
<comment type="similarity">
    <text evidence="1">Belongs to the short-chain dehydrogenases/reductases (SDR) family.</text>
</comment>
<dbReference type="EMBL" id="BAABGT010000028">
    <property type="protein sequence ID" value="GAA4543943.1"/>
    <property type="molecule type" value="Genomic_DNA"/>
</dbReference>
<dbReference type="InterPro" id="IPR036291">
    <property type="entry name" value="NAD(P)-bd_dom_sf"/>
</dbReference>
<dbReference type="PANTHER" id="PTHR43669:SF14">
    <property type="entry name" value="OXIDOREDUCTASE"/>
    <property type="match status" value="1"/>
</dbReference>
<dbReference type="InterPro" id="IPR002347">
    <property type="entry name" value="SDR_fam"/>
</dbReference>
<sequence length="118" mass="12086">MNHTTPVPFLTGGGGGIGSVTARELARAGYAVVVSDIDLDAAKATVAGVHEDGGVAEAVRLDATSRADVIAAVDGVVDRFGRLDLAVNNAGLQHFAAIDDITEDHLYSLVNLNLAGYV</sequence>
<dbReference type="Gene3D" id="3.40.50.720">
    <property type="entry name" value="NAD(P)-binding Rossmann-like Domain"/>
    <property type="match status" value="1"/>
</dbReference>
<dbReference type="Pfam" id="PF00106">
    <property type="entry name" value="adh_short"/>
    <property type="match status" value="1"/>
</dbReference>
<dbReference type="PRINTS" id="PR00081">
    <property type="entry name" value="GDHRDH"/>
</dbReference>
<dbReference type="Proteomes" id="UP001501598">
    <property type="component" value="Unassembled WGS sequence"/>
</dbReference>
<comment type="caution">
    <text evidence="3">The sequence shown here is derived from an EMBL/GenBank/DDBJ whole genome shotgun (WGS) entry which is preliminary data.</text>
</comment>
<proteinExistence type="inferred from homology"/>
<evidence type="ECO:0008006" key="5">
    <source>
        <dbReference type="Google" id="ProtNLM"/>
    </source>
</evidence>
<evidence type="ECO:0000256" key="1">
    <source>
        <dbReference type="ARBA" id="ARBA00006484"/>
    </source>
</evidence>
<gene>
    <name evidence="3" type="ORF">GCM10023175_21340</name>
</gene>
<accession>A0ABP8RQ77</accession>
<evidence type="ECO:0000256" key="2">
    <source>
        <dbReference type="ARBA" id="ARBA00023002"/>
    </source>
</evidence>
<organism evidence="3 4">
    <name type="scientific">Pseudonocardia xishanensis</name>
    <dbReference type="NCBI Taxonomy" id="630995"/>
    <lineage>
        <taxon>Bacteria</taxon>
        <taxon>Bacillati</taxon>
        <taxon>Actinomycetota</taxon>
        <taxon>Actinomycetes</taxon>
        <taxon>Pseudonocardiales</taxon>
        <taxon>Pseudonocardiaceae</taxon>
        <taxon>Pseudonocardia</taxon>
    </lineage>
</organism>
<protein>
    <recommendedName>
        <fullName evidence="5">Short subunit dehydrogenase</fullName>
    </recommendedName>
</protein>
<evidence type="ECO:0000313" key="4">
    <source>
        <dbReference type="Proteomes" id="UP001501598"/>
    </source>
</evidence>
<evidence type="ECO:0000313" key="3">
    <source>
        <dbReference type="EMBL" id="GAA4543943.1"/>
    </source>
</evidence>
<reference evidence="4" key="1">
    <citation type="journal article" date="2019" name="Int. J. Syst. Evol. Microbiol.">
        <title>The Global Catalogue of Microorganisms (GCM) 10K type strain sequencing project: providing services to taxonomists for standard genome sequencing and annotation.</title>
        <authorList>
            <consortium name="The Broad Institute Genomics Platform"/>
            <consortium name="The Broad Institute Genome Sequencing Center for Infectious Disease"/>
            <person name="Wu L."/>
            <person name="Ma J."/>
        </authorList>
    </citation>
    <scope>NUCLEOTIDE SEQUENCE [LARGE SCALE GENOMIC DNA]</scope>
    <source>
        <strain evidence="4">JCM 17906</strain>
    </source>
</reference>
<name>A0ABP8RQ77_9PSEU</name>
<dbReference type="CDD" id="cd05233">
    <property type="entry name" value="SDR_c"/>
    <property type="match status" value="1"/>
</dbReference>
<keyword evidence="2" id="KW-0560">Oxidoreductase</keyword>